<name>A0A0A9FLH3_ARUDO</name>
<dbReference type="AlphaFoldDB" id="A0A0A9FLH3"/>
<evidence type="ECO:0000313" key="1">
    <source>
        <dbReference type="EMBL" id="JAE13177.1"/>
    </source>
</evidence>
<sequence length="74" mass="8873">MHFTQNKCWHESLMKFEPNCYRIKISYRRTNLCKCNSVSQDNAWIVHVQWPAQLVEGEEVRLEHSSLSSLRCEF</sequence>
<organism evidence="1">
    <name type="scientific">Arundo donax</name>
    <name type="common">Giant reed</name>
    <name type="synonym">Donax arundinaceus</name>
    <dbReference type="NCBI Taxonomy" id="35708"/>
    <lineage>
        <taxon>Eukaryota</taxon>
        <taxon>Viridiplantae</taxon>
        <taxon>Streptophyta</taxon>
        <taxon>Embryophyta</taxon>
        <taxon>Tracheophyta</taxon>
        <taxon>Spermatophyta</taxon>
        <taxon>Magnoliopsida</taxon>
        <taxon>Liliopsida</taxon>
        <taxon>Poales</taxon>
        <taxon>Poaceae</taxon>
        <taxon>PACMAD clade</taxon>
        <taxon>Arundinoideae</taxon>
        <taxon>Arundineae</taxon>
        <taxon>Arundo</taxon>
    </lineage>
</organism>
<accession>A0A0A9FLH3</accession>
<dbReference type="EMBL" id="GBRH01184719">
    <property type="protein sequence ID" value="JAE13177.1"/>
    <property type="molecule type" value="Transcribed_RNA"/>
</dbReference>
<reference evidence="1" key="1">
    <citation type="submission" date="2014-09" db="EMBL/GenBank/DDBJ databases">
        <authorList>
            <person name="Magalhaes I.L.F."/>
            <person name="Oliveira U."/>
            <person name="Santos F.R."/>
            <person name="Vidigal T.H.D.A."/>
            <person name="Brescovit A.D."/>
            <person name="Santos A.J."/>
        </authorList>
    </citation>
    <scope>NUCLEOTIDE SEQUENCE</scope>
    <source>
        <tissue evidence="1">Shoot tissue taken approximately 20 cm above the soil surface</tissue>
    </source>
</reference>
<proteinExistence type="predicted"/>
<reference evidence="1" key="2">
    <citation type="journal article" date="2015" name="Data Brief">
        <title>Shoot transcriptome of the giant reed, Arundo donax.</title>
        <authorList>
            <person name="Barrero R.A."/>
            <person name="Guerrero F.D."/>
            <person name="Moolhuijzen P."/>
            <person name="Goolsby J.A."/>
            <person name="Tidwell J."/>
            <person name="Bellgard S.E."/>
            <person name="Bellgard M.I."/>
        </authorList>
    </citation>
    <scope>NUCLEOTIDE SEQUENCE</scope>
    <source>
        <tissue evidence="1">Shoot tissue taken approximately 20 cm above the soil surface</tissue>
    </source>
</reference>
<protein>
    <submittedName>
        <fullName evidence="1">Uncharacterized protein</fullName>
    </submittedName>
</protein>